<accession>A0AAW0BU95</accession>
<dbReference type="Proteomes" id="UP001362999">
    <property type="component" value="Unassembled WGS sequence"/>
</dbReference>
<dbReference type="AlphaFoldDB" id="A0AAW0BU95"/>
<name>A0AAW0BU95_9AGAR</name>
<protein>
    <recommendedName>
        <fullName evidence="3">BTB domain-containing protein</fullName>
    </recommendedName>
</protein>
<evidence type="ECO:0000313" key="2">
    <source>
        <dbReference type="Proteomes" id="UP001362999"/>
    </source>
</evidence>
<reference evidence="1 2" key="1">
    <citation type="journal article" date="2024" name="J Genomics">
        <title>Draft genome sequencing and assembly of Favolaschia claudopus CIRM-BRFM 2984 isolated from oak limbs.</title>
        <authorList>
            <person name="Navarro D."/>
            <person name="Drula E."/>
            <person name="Chaduli D."/>
            <person name="Cazenave R."/>
            <person name="Ahrendt S."/>
            <person name="Wang J."/>
            <person name="Lipzen A."/>
            <person name="Daum C."/>
            <person name="Barry K."/>
            <person name="Grigoriev I.V."/>
            <person name="Favel A."/>
            <person name="Rosso M.N."/>
            <person name="Martin F."/>
        </authorList>
    </citation>
    <scope>NUCLEOTIDE SEQUENCE [LARGE SCALE GENOMIC DNA]</scope>
    <source>
        <strain evidence="1 2">CIRM-BRFM 2984</strain>
    </source>
</reference>
<organism evidence="1 2">
    <name type="scientific">Favolaschia claudopus</name>
    <dbReference type="NCBI Taxonomy" id="2862362"/>
    <lineage>
        <taxon>Eukaryota</taxon>
        <taxon>Fungi</taxon>
        <taxon>Dikarya</taxon>
        <taxon>Basidiomycota</taxon>
        <taxon>Agaricomycotina</taxon>
        <taxon>Agaricomycetes</taxon>
        <taxon>Agaricomycetidae</taxon>
        <taxon>Agaricales</taxon>
        <taxon>Marasmiineae</taxon>
        <taxon>Mycenaceae</taxon>
        <taxon>Favolaschia</taxon>
    </lineage>
</organism>
<comment type="caution">
    <text evidence="1">The sequence shown here is derived from an EMBL/GenBank/DDBJ whole genome shotgun (WGS) entry which is preliminary data.</text>
</comment>
<dbReference type="EMBL" id="JAWWNJ010000026">
    <property type="protein sequence ID" value="KAK7029792.1"/>
    <property type="molecule type" value="Genomic_DNA"/>
</dbReference>
<evidence type="ECO:0008006" key="3">
    <source>
        <dbReference type="Google" id="ProtNLM"/>
    </source>
</evidence>
<evidence type="ECO:0000313" key="1">
    <source>
        <dbReference type="EMBL" id="KAK7029792.1"/>
    </source>
</evidence>
<sequence length="220" mass="25376">MVNTDAPEPPPYLPDSTVEPLATRKHDEYYFEDGNIVIQVSGTLFRLWDGTLRRHSKAFPVPPVSLLDKVQDGTDDEHPLVLEGVDSSDFERLLWIIYPPILGQCKATTPRDWTAILDLATRWKFLDIRELAIRELGAFEMDPVEKIELQHRYQIKRQWAYSSYIALCSRNHALDVIEGRQLGIETTVNVAFAREKLDKWGRKKPDEVKKVVAEVFEITE</sequence>
<keyword evidence="2" id="KW-1185">Reference proteome</keyword>
<proteinExistence type="predicted"/>
<gene>
    <name evidence="1" type="ORF">R3P38DRAFT_2931273</name>
</gene>